<dbReference type="InterPro" id="IPR012904">
    <property type="entry name" value="OGG_N"/>
</dbReference>
<gene>
    <name evidence="11" type="ORF">D5R95_05450</name>
</gene>
<evidence type="ECO:0000256" key="5">
    <source>
        <dbReference type="ARBA" id="ARBA00023204"/>
    </source>
</evidence>
<dbReference type="Gene3D" id="1.10.340.30">
    <property type="entry name" value="Hypothetical protein, domain 2"/>
    <property type="match status" value="1"/>
</dbReference>
<evidence type="ECO:0000256" key="4">
    <source>
        <dbReference type="ARBA" id="ARBA00022801"/>
    </source>
</evidence>
<keyword evidence="3" id="KW-0227">DNA damage</keyword>
<evidence type="ECO:0000313" key="12">
    <source>
        <dbReference type="Proteomes" id="UP000284763"/>
    </source>
</evidence>
<evidence type="ECO:0000256" key="6">
    <source>
        <dbReference type="ARBA" id="ARBA00023239"/>
    </source>
</evidence>
<dbReference type="PANTHER" id="PTHR10242:SF2">
    <property type="entry name" value="N-GLYCOSYLASE_DNA LYASE"/>
    <property type="match status" value="1"/>
</dbReference>
<evidence type="ECO:0000256" key="7">
    <source>
        <dbReference type="ARBA" id="ARBA00023268"/>
    </source>
</evidence>
<evidence type="ECO:0000256" key="3">
    <source>
        <dbReference type="ARBA" id="ARBA00022763"/>
    </source>
</evidence>
<dbReference type="SMART" id="SM00478">
    <property type="entry name" value="ENDO3c"/>
    <property type="match status" value="1"/>
</dbReference>
<dbReference type="InterPro" id="IPR011257">
    <property type="entry name" value="DNA_glycosylase"/>
</dbReference>
<evidence type="ECO:0000259" key="10">
    <source>
        <dbReference type="SMART" id="SM00478"/>
    </source>
</evidence>
<dbReference type="EMBL" id="QZAB01000341">
    <property type="protein sequence ID" value="RQD85108.1"/>
    <property type="molecule type" value="Genomic_DNA"/>
</dbReference>
<evidence type="ECO:0000256" key="1">
    <source>
        <dbReference type="ARBA" id="ARBA00010679"/>
    </source>
</evidence>
<dbReference type="Pfam" id="PF07934">
    <property type="entry name" value="OGG_N"/>
    <property type="match status" value="1"/>
</dbReference>
<evidence type="ECO:0000256" key="2">
    <source>
        <dbReference type="ARBA" id="ARBA00012720"/>
    </source>
</evidence>
<sequence>MYVLSCPDFNLDFTLDCGQVFRWEKSGDWWTGIVQESLIKIKQNNDFSITIDSDLPETFFHEYFRFDDNLNAILEDINKDNCIANSIKQYYGLRLIRQDPWECLISYMLATASSIPTIKKRILNLCRIFGTEIEAGIFTFPYPEAIANACESELCECKLGFRTKRIKQAAELVVNKQIDPYNLHKHEYHEAREKLMTIEGIGEKVADCILLFSMDKLESFPVDTHIKQIVQQCYSNDEFIKKKSNYNKIAEWGRNYFGNYCGYAQEYLYMYNRFKDSYSIANETQDF</sequence>
<dbReference type="GO" id="GO:0140078">
    <property type="term" value="F:class I DNA-(apurinic or apyrimidinic site) endonuclease activity"/>
    <property type="evidence" value="ECO:0007669"/>
    <property type="project" value="UniProtKB-EC"/>
</dbReference>
<dbReference type="RefSeq" id="WP_259134938.1">
    <property type="nucleotide sequence ID" value="NZ_JANUCS010000009.1"/>
</dbReference>
<keyword evidence="4" id="KW-0378">Hydrolase</keyword>
<protein>
    <recommendedName>
        <fullName evidence="2">DNA-(apurinic or apyrimidinic site) lyase</fullName>
        <ecNumber evidence="2">4.2.99.18</ecNumber>
    </recommendedName>
</protein>
<dbReference type="PANTHER" id="PTHR10242">
    <property type="entry name" value="8-OXOGUANINE DNA GLYCOSYLASE"/>
    <property type="match status" value="1"/>
</dbReference>
<keyword evidence="7" id="KW-0511">Multifunctional enzyme</keyword>
<feature type="domain" description="HhH-GPD" evidence="10">
    <location>
        <begin position="109"/>
        <end position="277"/>
    </location>
</feature>
<name>A0A3R7XHX0_9EURY</name>
<dbReference type="CDD" id="cd00056">
    <property type="entry name" value="ENDO3c"/>
    <property type="match status" value="1"/>
</dbReference>
<dbReference type="SUPFAM" id="SSF48150">
    <property type="entry name" value="DNA-glycosylase"/>
    <property type="match status" value="1"/>
</dbReference>
<dbReference type="Proteomes" id="UP000284763">
    <property type="component" value="Unassembled WGS sequence"/>
</dbReference>
<comment type="caution">
    <text evidence="11">The sequence shown here is derived from an EMBL/GenBank/DDBJ whole genome shotgun (WGS) entry which is preliminary data.</text>
</comment>
<comment type="similarity">
    <text evidence="1">Belongs to the type-1 OGG1 family.</text>
</comment>
<dbReference type="EC" id="4.2.99.18" evidence="2"/>
<evidence type="ECO:0000256" key="9">
    <source>
        <dbReference type="ARBA" id="ARBA00044632"/>
    </source>
</evidence>
<dbReference type="SUPFAM" id="SSF55945">
    <property type="entry name" value="TATA-box binding protein-like"/>
    <property type="match status" value="1"/>
</dbReference>
<accession>A0A3R7XHX0</accession>
<keyword evidence="6" id="KW-0456">Lyase</keyword>
<dbReference type="Gene3D" id="1.10.1670.10">
    <property type="entry name" value="Helix-hairpin-Helix base-excision DNA repair enzymes (C-terminal)"/>
    <property type="match status" value="1"/>
</dbReference>
<dbReference type="GO" id="GO:0006289">
    <property type="term" value="P:nucleotide-excision repair"/>
    <property type="evidence" value="ECO:0007669"/>
    <property type="project" value="InterPro"/>
</dbReference>
<organism evidence="11 12">
    <name type="scientific">Methanosalsum natronophilum</name>
    <dbReference type="NCBI Taxonomy" id="768733"/>
    <lineage>
        <taxon>Archaea</taxon>
        <taxon>Methanobacteriati</taxon>
        <taxon>Methanobacteriota</taxon>
        <taxon>Stenosarchaea group</taxon>
        <taxon>Methanomicrobia</taxon>
        <taxon>Methanosarcinales</taxon>
        <taxon>Methanosarcinaceae</taxon>
        <taxon>Methanosalsum</taxon>
    </lineage>
</organism>
<dbReference type="InterPro" id="IPR023170">
    <property type="entry name" value="HhH_base_excis_C"/>
</dbReference>
<keyword evidence="5" id="KW-0234">DNA repair</keyword>
<dbReference type="InterPro" id="IPR052054">
    <property type="entry name" value="Oxidative_DNA_repair_enzyme"/>
</dbReference>
<dbReference type="InterPro" id="IPR003265">
    <property type="entry name" value="HhH-GPD_domain"/>
</dbReference>
<dbReference type="AlphaFoldDB" id="A0A3R7XHX0"/>
<dbReference type="GO" id="GO:0006284">
    <property type="term" value="P:base-excision repair"/>
    <property type="evidence" value="ECO:0007669"/>
    <property type="project" value="InterPro"/>
</dbReference>
<dbReference type="Pfam" id="PF00730">
    <property type="entry name" value="HhH-GPD"/>
    <property type="match status" value="1"/>
</dbReference>
<evidence type="ECO:0000313" key="11">
    <source>
        <dbReference type="EMBL" id="RQD85108.1"/>
    </source>
</evidence>
<keyword evidence="8" id="KW-0326">Glycosidase</keyword>
<dbReference type="GO" id="GO:0003684">
    <property type="term" value="F:damaged DNA binding"/>
    <property type="evidence" value="ECO:0007669"/>
    <property type="project" value="InterPro"/>
</dbReference>
<dbReference type="GO" id="GO:0008534">
    <property type="term" value="F:oxidized purine nucleobase lesion DNA N-glycosylase activity"/>
    <property type="evidence" value="ECO:0007669"/>
    <property type="project" value="InterPro"/>
</dbReference>
<evidence type="ECO:0000256" key="8">
    <source>
        <dbReference type="ARBA" id="ARBA00023295"/>
    </source>
</evidence>
<dbReference type="Gene3D" id="3.30.310.260">
    <property type="match status" value="1"/>
</dbReference>
<reference evidence="11 12" key="1">
    <citation type="submission" date="2018-08" db="EMBL/GenBank/DDBJ databases">
        <title>The metabolism and importance of syntrophic acetate oxidation coupled to methane or sulfide production in haloalkaline environments.</title>
        <authorList>
            <person name="Timmers P.H.A."/>
            <person name="Vavourakis C.D."/>
            <person name="Sorokin D.Y."/>
            <person name="Sinninghe Damste J.S."/>
            <person name="Muyzer G."/>
            <person name="Stams A.J.M."/>
            <person name="Plugge C.M."/>
        </authorList>
    </citation>
    <scope>NUCLEOTIDE SEQUENCE [LARGE SCALE GENOMIC DNA]</scope>
    <source>
        <strain evidence="11">MSAO_Arc3</strain>
    </source>
</reference>
<comment type="catalytic activity">
    <reaction evidence="9">
        <text>2'-deoxyribonucleotide-(2'-deoxyribose 5'-phosphate)-2'-deoxyribonucleotide-DNA = a 3'-end 2'-deoxyribonucleotide-(2,3-dehydro-2,3-deoxyribose 5'-phosphate)-DNA + a 5'-end 5'-phospho-2'-deoxyribonucleoside-DNA + H(+)</text>
        <dbReference type="Rhea" id="RHEA:66592"/>
        <dbReference type="Rhea" id="RHEA-COMP:13180"/>
        <dbReference type="Rhea" id="RHEA-COMP:16897"/>
        <dbReference type="Rhea" id="RHEA-COMP:17067"/>
        <dbReference type="ChEBI" id="CHEBI:15378"/>
        <dbReference type="ChEBI" id="CHEBI:136412"/>
        <dbReference type="ChEBI" id="CHEBI:157695"/>
        <dbReference type="ChEBI" id="CHEBI:167181"/>
        <dbReference type="EC" id="4.2.99.18"/>
    </reaction>
</comment>
<proteinExistence type="inferred from homology"/>